<gene>
    <name evidence="6" type="ORF">BD626DRAFT_457089</name>
</gene>
<feature type="domain" description="MYND-type" evidence="5">
    <location>
        <begin position="431"/>
        <end position="474"/>
    </location>
</feature>
<keyword evidence="2 4" id="KW-0863">Zinc-finger</keyword>
<dbReference type="Gene3D" id="6.10.140.2220">
    <property type="match status" value="1"/>
</dbReference>
<keyword evidence="7" id="KW-1185">Reference proteome</keyword>
<sequence length="605" mass="69314">MVIRLSKFQTELETLIKENAPHESLSLPAELLHHRLFKELFARLHPSRIPKHPIDHRGAQNITDALQAFKMYSHLGEIAPQSGKFFLHTYLAHLPNAWQWGLFLLPGEGNVTDAPGKNLETLNFPLREDGTVAVGVHLRYYMLAVLIAGFADAPEGRKLLLAQPRFMEILLAVAMFDWSCPSVFHEARETHVLMRTINDFLADKKDTVLRQRMLDEVLLFEQRSPGRIFRVIIDRTYWILDAPHEESFQFFMGYMGTLSHLLILSHHVFRESARRANGGPLCVRLLLRTIPDYGVHRTRLDERMTTPILMQMLETLLTSRWSDREVVAVIKAGLLQFFDRLNRFVPMKDEGAKWRKMATVCIKDVLLPSLIWPKVLRAFHKEASEANLLSGMIIVPQWNEWGALLDRCTVLMKRYTTFRQRIAGLQVYCYNPNCANRFAGPSNVKNKICVCAKVCYCSKNCQKAHWRQEHRTQCSRDASYPLVYMPAFEPENPPPLPRLRHTQRHFIKTCALHDMARDTPDWLNGNTILADYSGVEDCRLGFTPAKFSGDTGPPLEPGTTRVFARVNWGARIGADIAVEMAIPVAMLKLMDERAGRRPGIFSRPL</sequence>
<dbReference type="Proteomes" id="UP000320762">
    <property type="component" value="Unassembled WGS sequence"/>
</dbReference>
<dbReference type="PROSITE" id="PS50865">
    <property type="entry name" value="ZF_MYND_2"/>
    <property type="match status" value="1"/>
</dbReference>
<evidence type="ECO:0000259" key="5">
    <source>
        <dbReference type="PROSITE" id="PS50865"/>
    </source>
</evidence>
<keyword evidence="3" id="KW-0862">Zinc</keyword>
<dbReference type="OrthoDB" id="2869320at2759"/>
<dbReference type="SUPFAM" id="SSF144232">
    <property type="entry name" value="HIT/MYND zinc finger-like"/>
    <property type="match status" value="1"/>
</dbReference>
<organism evidence="6 7">
    <name type="scientific">Schizophyllum amplum</name>
    <dbReference type="NCBI Taxonomy" id="97359"/>
    <lineage>
        <taxon>Eukaryota</taxon>
        <taxon>Fungi</taxon>
        <taxon>Dikarya</taxon>
        <taxon>Basidiomycota</taxon>
        <taxon>Agaricomycotina</taxon>
        <taxon>Agaricomycetes</taxon>
        <taxon>Agaricomycetidae</taxon>
        <taxon>Agaricales</taxon>
        <taxon>Schizophyllaceae</taxon>
        <taxon>Schizophyllum</taxon>
    </lineage>
</organism>
<dbReference type="InterPro" id="IPR002893">
    <property type="entry name" value="Znf_MYND"/>
</dbReference>
<name>A0A550CFR2_9AGAR</name>
<evidence type="ECO:0000313" key="7">
    <source>
        <dbReference type="Proteomes" id="UP000320762"/>
    </source>
</evidence>
<evidence type="ECO:0000256" key="2">
    <source>
        <dbReference type="ARBA" id="ARBA00022771"/>
    </source>
</evidence>
<dbReference type="EMBL" id="VDMD01000009">
    <property type="protein sequence ID" value="TRM63641.1"/>
    <property type="molecule type" value="Genomic_DNA"/>
</dbReference>
<dbReference type="GO" id="GO:0008270">
    <property type="term" value="F:zinc ion binding"/>
    <property type="evidence" value="ECO:0007669"/>
    <property type="project" value="UniProtKB-KW"/>
</dbReference>
<accession>A0A550CFR2</accession>
<evidence type="ECO:0000256" key="1">
    <source>
        <dbReference type="ARBA" id="ARBA00022723"/>
    </source>
</evidence>
<evidence type="ECO:0000256" key="3">
    <source>
        <dbReference type="ARBA" id="ARBA00022833"/>
    </source>
</evidence>
<proteinExistence type="predicted"/>
<keyword evidence="1" id="KW-0479">Metal-binding</keyword>
<reference evidence="6 7" key="1">
    <citation type="journal article" date="2019" name="New Phytol.">
        <title>Comparative genomics reveals unique wood-decay strategies and fruiting body development in the Schizophyllaceae.</title>
        <authorList>
            <person name="Almasi E."/>
            <person name="Sahu N."/>
            <person name="Krizsan K."/>
            <person name="Balint B."/>
            <person name="Kovacs G.M."/>
            <person name="Kiss B."/>
            <person name="Cseklye J."/>
            <person name="Drula E."/>
            <person name="Henrissat B."/>
            <person name="Nagy I."/>
            <person name="Chovatia M."/>
            <person name="Adam C."/>
            <person name="LaButti K."/>
            <person name="Lipzen A."/>
            <person name="Riley R."/>
            <person name="Grigoriev I.V."/>
            <person name="Nagy L.G."/>
        </authorList>
    </citation>
    <scope>NUCLEOTIDE SEQUENCE [LARGE SCALE GENOMIC DNA]</scope>
    <source>
        <strain evidence="6 7">NL-1724</strain>
    </source>
</reference>
<comment type="caution">
    <text evidence="6">The sequence shown here is derived from an EMBL/GenBank/DDBJ whole genome shotgun (WGS) entry which is preliminary data.</text>
</comment>
<evidence type="ECO:0000313" key="6">
    <source>
        <dbReference type="EMBL" id="TRM63641.1"/>
    </source>
</evidence>
<protein>
    <recommendedName>
        <fullName evidence="5">MYND-type domain-containing protein</fullName>
    </recommendedName>
</protein>
<evidence type="ECO:0000256" key="4">
    <source>
        <dbReference type="PROSITE-ProRule" id="PRU00134"/>
    </source>
</evidence>
<dbReference type="AlphaFoldDB" id="A0A550CFR2"/>